<dbReference type="EMBL" id="CADCWN010000052">
    <property type="protein sequence ID" value="CAA9556037.1"/>
    <property type="molecule type" value="Genomic_DNA"/>
</dbReference>
<feature type="non-terminal residue" evidence="2">
    <location>
        <position position="1"/>
    </location>
</feature>
<feature type="non-terminal residue" evidence="2">
    <location>
        <position position="27"/>
    </location>
</feature>
<sequence length="27" mass="3119">PPLPDRRPPRARRGPLAHDRHQPVRAV</sequence>
<proteinExistence type="predicted"/>
<name>A0A6J4URB7_9BACT</name>
<accession>A0A6J4URB7</accession>
<organism evidence="2">
    <name type="scientific">uncultured Thermomicrobiales bacterium</name>
    <dbReference type="NCBI Taxonomy" id="1645740"/>
    <lineage>
        <taxon>Bacteria</taxon>
        <taxon>Pseudomonadati</taxon>
        <taxon>Thermomicrobiota</taxon>
        <taxon>Thermomicrobia</taxon>
        <taxon>Thermomicrobiales</taxon>
        <taxon>environmental samples</taxon>
    </lineage>
</organism>
<feature type="region of interest" description="Disordered" evidence="1">
    <location>
        <begin position="1"/>
        <end position="27"/>
    </location>
</feature>
<evidence type="ECO:0000313" key="2">
    <source>
        <dbReference type="EMBL" id="CAA9556037.1"/>
    </source>
</evidence>
<protein>
    <submittedName>
        <fullName evidence="2">Uncharacterized protein</fullName>
    </submittedName>
</protein>
<gene>
    <name evidence="2" type="ORF">AVDCRST_MAG18-680</name>
</gene>
<feature type="compositionally biased region" description="Basic and acidic residues" evidence="1">
    <location>
        <begin position="16"/>
        <end position="27"/>
    </location>
</feature>
<dbReference type="AlphaFoldDB" id="A0A6J4URB7"/>
<evidence type="ECO:0000256" key="1">
    <source>
        <dbReference type="SAM" id="MobiDB-lite"/>
    </source>
</evidence>
<reference evidence="2" key="1">
    <citation type="submission" date="2020-02" db="EMBL/GenBank/DDBJ databases">
        <authorList>
            <person name="Meier V. D."/>
        </authorList>
    </citation>
    <scope>NUCLEOTIDE SEQUENCE</scope>
    <source>
        <strain evidence="2">AVDCRST_MAG18</strain>
    </source>
</reference>